<accession>A0A6B9J4J7</accession>
<reference evidence="1 2" key="1">
    <citation type="submission" date="2019-10" db="EMBL/GenBank/DDBJ databases">
        <title>Draft genome sequence of Photobacterium phage PDCC-1.</title>
        <authorList>
            <person name="Quiroz-Guzman E."/>
        </authorList>
    </citation>
    <scope>NUCLEOTIDE SEQUENCE [LARGE SCALE GENOMIC DNA]</scope>
</reference>
<dbReference type="EMBL" id="MN562221">
    <property type="protein sequence ID" value="QGZ14532.1"/>
    <property type="molecule type" value="Genomic_DNA"/>
</dbReference>
<organism evidence="1 2">
    <name type="scientific">Photobacterium phage PDCC-1</name>
    <dbReference type="NCBI Taxonomy" id="2664246"/>
    <lineage>
        <taxon>Viruses</taxon>
        <taxon>Duplodnaviria</taxon>
        <taxon>Heunggongvirae</taxon>
        <taxon>Uroviricota</taxon>
        <taxon>Caudoviricetes</taxon>
        <taxon>Chimalliviridae</taxon>
        <taxon>Gorgonvirinae</taxon>
        <taxon>Aphroditevirus</taxon>
        <taxon>Aphroditevirus PDCC1</taxon>
    </lineage>
</organism>
<keyword evidence="2" id="KW-1185">Reference proteome</keyword>
<proteinExistence type="predicted"/>
<sequence>MQTEPNKFESEKIRYQRNKKSILERCDVSCREVIQSLNQCCYLGTRYCCEGHETNDNVVYSIQMVYRNEAFEKLIMLYHLLTDAFDEPNVVEMKFARKRTTVSNNNALHVVTFFVRRDTYKKPSADEVSQIFMNWIETYRVSEPTHFYS</sequence>
<dbReference type="GeneID" id="55624205"/>
<evidence type="ECO:0000313" key="1">
    <source>
        <dbReference type="EMBL" id="QGZ14532.1"/>
    </source>
</evidence>
<dbReference type="KEGG" id="vg:55624205"/>
<evidence type="ECO:0000313" key="2">
    <source>
        <dbReference type="Proteomes" id="UP000437974"/>
    </source>
</evidence>
<dbReference type="Proteomes" id="UP000437974">
    <property type="component" value="Segment"/>
</dbReference>
<dbReference type="RefSeq" id="YP_009853521.1">
    <property type="nucleotide sequence ID" value="NC_048821.1"/>
</dbReference>
<protein>
    <submittedName>
        <fullName evidence="1">Uncharacterized protein</fullName>
    </submittedName>
</protein>
<name>A0A6B9J4J7_9CAUD</name>